<feature type="compositionally biased region" description="Polar residues" evidence="1">
    <location>
        <begin position="1117"/>
        <end position="1127"/>
    </location>
</feature>
<feature type="region of interest" description="Disordered" evidence="1">
    <location>
        <begin position="1078"/>
        <end position="1170"/>
    </location>
</feature>
<gene>
    <name evidence="2" type="ORF">N657DRAFT_678656</name>
</gene>
<feature type="compositionally biased region" description="Polar residues" evidence="1">
    <location>
        <begin position="1244"/>
        <end position="1253"/>
    </location>
</feature>
<dbReference type="GeneID" id="87832862"/>
<reference evidence="2" key="2">
    <citation type="submission" date="2023-05" db="EMBL/GenBank/DDBJ databases">
        <authorList>
            <consortium name="Lawrence Berkeley National Laboratory"/>
            <person name="Steindorff A."/>
            <person name="Hensen N."/>
            <person name="Bonometti L."/>
            <person name="Westerberg I."/>
            <person name="Brannstrom I.O."/>
            <person name="Guillou S."/>
            <person name="Cros-Aarteil S."/>
            <person name="Calhoun S."/>
            <person name="Haridas S."/>
            <person name="Kuo A."/>
            <person name="Mondo S."/>
            <person name="Pangilinan J."/>
            <person name="Riley R."/>
            <person name="Labutti K."/>
            <person name="Andreopoulos B."/>
            <person name="Lipzen A."/>
            <person name="Chen C."/>
            <person name="Yanf M."/>
            <person name="Daum C."/>
            <person name="Ng V."/>
            <person name="Clum A."/>
            <person name="Ohm R."/>
            <person name="Martin F."/>
            <person name="Silar P."/>
            <person name="Natvig D."/>
            <person name="Lalanne C."/>
            <person name="Gautier V."/>
            <person name="Ament-Velasquez S.L."/>
            <person name="Kruys A."/>
            <person name="Hutchinson M.I."/>
            <person name="Powell A.J."/>
            <person name="Barry K."/>
            <person name="Miller A.N."/>
            <person name="Grigoriev I.V."/>
            <person name="Debuchy R."/>
            <person name="Gladieux P."/>
            <person name="Thoren M.H."/>
            <person name="Johannesson H."/>
        </authorList>
    </citation>
    <scope>NUCLEOTIDE SEQUENCE</scope>
    <source>
        <strain evidence="2">CBS 731.68</strain>
    </source>
</reference>
<feature type="compositionally biased region" description="Basic and acidic residues" evidence="1">
    <location>
        <begin position="688"/>
        <end position="699"/>
    </location>
</feature>
<evidence type="ECO:0000313" key="3">
    <source>
        <dbReference type="Proteomes" id="UP001302602"/>
    </source>
</evidence>
<organism evidence="2 3">
    <name type="scientific">Parathielavia appendiculata</name>
    <dbReference type="NCBI Taxonomy" id="2587402"/>
    <lineage>
        <taxon>Eukaryota</taxon>
        <taxon>Fungi</taxon>
        <taxon>Dikarya</taxon>
        <taxon>Ascomycota</taxon>
        <taxon>Pezizomycotina</taxon>
        <taxon>Sordariomycetes</taxon>
        <taxon>Sordariomycetidae</taxon>
        <taxon>Sordariales</taxon>
        <taxon>Chaetomiaceae</taxon>
        <taxon>Parathielavia</taxon>
    </lineage>
</organism>
<feature type="region of interest" description="Disordered" evidence="1">
    <location>
        <begin position="329"/>
        <end position="352"/>
    </location>
</feature>
<feature type="compositionally biased region" description="Low complexity" evidence="1">
    <location>
        <begin position="1226"/>
        <end position="1236"/>
    </location>
</feature>
<feature type="region of interest" description="Disordered" evidence="1">
    <location>
        <begin position="1226"/>
        <end position="1258"/>
    </location>
</feature>
<comment type="caution">
    <text evidence="2">The sequence shown here is derived from an EMBL/GenBank/DDBJ whole genome shotgun (WGS) entry which is preliminary data.</text>
</comment>
<dbReference type="Proteomes" id="UP001302602">
    <property type="component" value="Unassembled WGS sequence"/>
</dbReference>
<protein>
    <submittedName>
        <fullName evidence="2">Uncharacterized protein</fullName>
    </submittedName>
</protein>
<feature type="region of interest" description="Disordered" evidence="1">
    <location>
        <begin position="872"/>
        <end position="982"/>
    </location>
</feature>
<feature type="region of interest" description="Disordered" evidence="1">
    <location>
        <begin position="73"/>
        <end position="143"/>
    </location>
</feature>
<proteinExistence type="predicted"/>
<feature type="region of interest" description="Disordered" evidence="1">
    <location>
        <begin position="1316"/>
        <end position="1338"/>
    </location>
</feature>
<feature type="compositionally biased region" description="Polar residues" evidence="1">
    <location>
        <begin position="107"/>
        <end position="120"/>
    </location>
</feature>
<feature type="region of interest" description="Disordered" evidence="1">
    <location>
        <begin position="645"/>
        <end position="664"/>
    </location>
</feature>
<sequence length="1338" mass="143850">MVNLRASSMLRVPGRYQEDFGPSRADRPIFAHPDVPFNVALVQHCAHPSLPLDHPGLGPSEAECARLAALATKETTAAEPESMGDETDSDESFDGEDEDDDYDGRQASASGRRGQTTGQAPSRPPRTGGQVGQGGQPFVPAPLDQPARAAYVAKVPRGAKPAGRSEGGGKGTTSAGNSNEWVEETAPANNQAARPNWANLSDGIKYAIIYDMTRTVPFSQAVQHLGLEYDEVMSLLALIEAERKKKKTYDALMQRRGAAEISSSDELLALAPVTEGITAREEGTNGDIHDVEIDEGGMDFVNDFNVSSGGELESSRTRRQMLNMTGPELILRLDPPPNSVNPRRLKGGGPSARAENLESLQASLSNGLHQENYEVKDQTTGPSAILDTLRRPSWESLRPVSNIPLANLTVFTARSFEFNFGEFISESDEETEWATERPDNMAQPTAALESLSLEDYLPMPRLEEPPNPVCFTYPTGQASDPYPHAPGNASVSPSDINFDIRMFANDTADSSEATVDRQAVDVGQQQSGCEIAATASELAPSQAAAEQEVTRTAFADEDCEMRDVSNQIPSRQASGPVNTEPNIVLSVEVHERIPAAQAVPSQADPSALALHAFLNAPAPTVRPLDPEIAMSTAEILAKYNRRVSFAGDNPVSSEPRRPTPVVRRQLLQGECVEDEISDEDNLPRYIPRLREPDDTEWKPANRRSGTRYPRSRAPGGRASGAGSSGATSSGARKRTCTESPSAEQAPKRARPTPAAPRHRSAAGDNTSPTPVKRGPGRPRKRPLPVATPKPPVKLPPASPTPASMTSFPLAGVPSGRPTRQAAVLQHLTSDTTQSSSNAMTDDAVAGMQAALSQLECPFTAARFAVRPSSFLATAPNEPENSEAGEQNGRSAPKTTQRRKREPELDEEGQPSKPKRIRIKIAPSPKVDKTVQAIEPKRRNRKAKADDDGNPVKPKRSRAAPKLDENGNPVTKKVNRRPPQYDENGNRVKLVRRKRNLDSQGRPIRCSTVKGTSFHVRPNVVMRSSEGEEMTRGEFDRAFKVHERRYLPGGVVGGGRYEIIETGVIWSFTTEYRNESGQEIANAGSGDEGDSQRQNDSQRSARAGSSRAGGVHSEYGAGTSQESFQLSAEMTDEDSSYEASADPGDMKINEPAPRNALTGPAEPQPAFGTPARNPSRLVLGLAPPNRSGQTRLSGFTRPNTPTHIALPPAAIGPLAVTVPMAPNVTATAGPTAASGSTRPRAPHQRATTRATGPTASDPRVAARVAELNERCSRYSVQTRDRFNSDQEFLDYAEGMLPLLYPNTGGGRYAPAKLYHDGSGGGGRRTGPSASIFGGQDSYI</sequence>
<feature type="compositionally biased region" description="Low complexity" evidence="1">
    <location>
        <begin position="1099"/>
        <end position="1109"/>
    </location>
</feature>
<dbReference type="EMBL" id="MU853225">
    <property type="protein sequence ID" value="KAK4125556.1"/>
    <property type="molecule type" value="Genomic_DNA"/>
</dbReference>
<feature type="region of interest" description="Disordered" evidence="1">
    <location>
        <begin position="672"/>
        <end position="818"/>
    </location>
</feature>
<dbReference type="RefSeq" id="XP_062649327.1">
    <property type="nucleotide sequence ID" value="XM_062796094.1"/>
</dbReference>
<feature type="compositionally biased region" description="Acidic residues" evidence="1">
    <location>
        <begin position="82"/>
        <end position="102"/>
    </location>
</feature>
<feature type="compositionally biased region" description="Pro residues" evidence="1">
    <location>
        <begin position="785"/>
        <end position="799"/>
    </location>
</feature>
<name>A0AAN6Z530_9PEZI</name>
<reference evidence="2" key="1">
    <citation type="journal article" date="2023" name="Mol. Phylogenet. Evol.">
        <title>Genome-scale phylogeny and comparative genomics of the fungal order Sordariales.</title>
        <authorList>
            <person name="Hensen N."/>
            <person name="Bonometti L."/>
            <person name="Westerberg I."/>
            <person name="Brannstrom I.O."/>
            <person name="Guillou S."/>
            <person name="Cros-Aarteil S."/>
            <person name="Calhoun S."/>
            <person name="Haridas S."/>
            <person name="Kuo A."/>
            <person name="Mondo S."/>
            <person name="Pangilinan J."/>
            <person name="Riley R."/>
            <person name="LaButti K."/>
            <person name="Andreopoulos B."/>
            <person name="Lipzen A."/>
            <person name="Chen C."/>
            <person name="Yan M."/>
            <person name="Daum C."/>
            <person name="Ng V."/>
            <person name="Clum A."/>
            <person name="Steindorff A."/>
            <person name="Ohm R.A."/>
            <person name="Martin F."/>
            <person name="Silar P."/>
            <person name="Natvig D.O."/>
            <person name="Lalanne C."/>
            <person name="Gautier V."/>
            <person name="Ament-Velasquez S.L."/>
            <person name="Kruys A."/>
            <person name="Hutchinson M.I."/>
            <person name="Powell A.J."/>
            <person name="Barry K."/>
            <person name="Miller A.N."/>
            <person name="Grigoriev I.V."/>
            <person name="Debuchy R."/>
            <person name="Gladieux P."/>
            <person name="Hiltunen Thoren M."/>
            <person name="Johannesson H."/>
        </authorList>
    </citation>
    <scope>NUCLEOTIDE SEQUENCE</scope>
    <source>
        <strain evidence="2">CBS 731.68</strain>
    </source>
</reference>
<keyword evidence="3" id="KW-1185">Reference proteome</keyword>
<evidence type="ECO:0000313" key="2">
    <source>
        <dbReference type="EMBL" id="KAK4125556.1"/>
    </source>
</evidence>
<evidence type="ECO:0000256" key="1">
    <source>
        <dbReference type="SAM" id="MobiDB-lite"/>
    </source>
</evidence>
<feature type="region of interest" description="Disordered" evidence="1">
    <location>
        <begin position="156"/>
        <end position="180"/>
    </location>
</feature>
<accession>A0AAN6Z530</accession>
<feature type="compositionally biased region" description="Polar residues" evidence="1">
    <location>
        <begin position="883"/>
        <end position="894"/>
    </location>
</feature>